<dbReference type="EMBL" id="OE185800">
    <property type="protein sequence ID" value="CAD7577564.1"/>
    <property type="molecule type" value="Genomic_DNA"/>
</dbReference>
<dbReference type="PANTHER" id="PTHR10174">
    <property type="entry name" value="ALPHA-TOCOPHEROL TRANSFER PROTEIN-RELATED"/>
    <property type="match status" value="1"/>
</dbReference>
<dbReference type="GO" id="GO:1902936">
    <property type="term" value="F:phosphatidylinositol bisphosphate binding"/>
    <property type="evidence" value="ECO:0007669"/>
    <property type="project" value="TreeGrafter"/>
</dbReference>
<dbReference type="PANTHER" id="PTHR10174:SF212">
    <property type="entry name" value="MIP26555P1"/>
    <property type="match status" value="1"/>
</dbReference>
<dbReference type="InterPro" id="IPR036865">
    <property type="entry name" value="CRAL-TRIO_dom_sf"/>
</dbReference>
<evidence type="ECO:0000259" key="2">
    <source>
        <dbReference type="SMART" id="SM01100"/>
    </source>
</evidence>
<gene>
    <name evidence="3" type="ORF">TCMB3V08_LOCUS10112</name>
</gene>
<protein>
    <submittedName>
        <fullName evidence="3">(California timema) hypothetical protein</fullName>
    </submittedName>
</protein>
<dbReference type="Gene3D" id="3.40.525.10">
    <property type="entry name" value="CRAL-TRIO lipid binding domain"/>
    <property type="match status" value="1"/>
</dbReference>
<dbReference type="AlphaFoldDB" id="A0A7R9JEC7"/>
<feature type="domain" description="CRAL/TRIO N-terminal" evidence="2">
    <location>
        <begin position="72"/>
        <end position="97"/>
    </location>
</feature>
<dbReference type="SUPFAM" id="SSF52087">
    <property type="entry name" value="CRAL/TRIO domain"/>
    <property type="match status" value="1"/>
</dbReference>
<dbReference type="InterPro" id="IPR011074">
    <property type="entry name" value="CRAL/TRIO_N_dom"/>
</dbReference>
<dbReference type="SUPFAM" id="SSF46938">
    <property type="entry name" value="CRAL/TRIO N-terminal domain"/>
    <property type="match status" value="1"/>
</dbReference>
<proteinExistence type="predicted"/>
<dbReference type="SMART" id="SM01100">
    <property type="entry name" value="CRAL_TRIO_N"/>
    <property type="match status" value="1"/>
</dbReference>
<reference evidence="3" key="1">
    <citation type="submission" date="2020-11" db="EMBL/GenBank/DDBJ databases">
        <authorList>
            <person name="Tran Van P."/>
        </authorList>
    </citation>
    <scope>NUCLEOTIDE SEQUENCE</scope>
</reference>
<evidence type="ECO:0000256" key="1">
    <source>
        <dbReference type="SAM" id="MobiDB-lite"/>
    </source>
</evidence>
<feature type="compositionally biased region" description="Polar residues" evidence="1">
    <location>
        <begin position="1"/>
        <end position="19"/>
    </location>
</feature>
<dbReference type="InterPro" id="IPR036273">
    <property type="entry name" value="CRAL/TRIO_N_dom_sf"/>
</dbReference>
<dbReference type="GO" id="GO:0016020">
    <property type="term" value="C:membrane"/>
    <property type="evidence" value="ECO:0007669"/>
    <property type="project" value="TreeGrafter"/>
</dbReference>
<dbReference type="Gene3D" id="1.10.8.20">
    <property type="entry name" value="N-terminal domain of phosphatidylinositol transfer protein sec14p"/>
    <property type="match status" value="1"/>
</dbReference>
<accession>A0A7R9JEC7</accession>
<dbReference type="InterPro" id="IPR001251">
    <property type="entry name" value="CRAL-TRIO_dom"/>
</dbReference>
<evidence type="ECO:0000313" key="3">
    <source>
        <dbReference type="EMBL" id="CAD7577564.1"/>
    </source>
</evidence>
<organism evidence="3">
    <name type="scientific">Timema californicum</name>
    <name type="common">California timema</name>
    <name type="synonym">Walking stick</name>
    <dbReference type="NCBI Taxonomy" id="61474"/>
    <lineage>
        <taxon>Eukaryota</taxon>
        <taxon>Metazoa</taxon>
        <taxon>Ecdysozoa</taxon>
        <taxon>Arthropoda</taxon>
        <taxon>Hexapoda</taxon>
        <taxon>Insecta</taxon>
        <taxon>Pterygota</taxon>
        <taxon>Neoptera</taxon>
        <taxon>Polyneoptera</taxon>
        <taxon>Phasmatodea</taxon>
        <taxon>Timematodea</taxon>
        <taxon>Timematoidea</taxon>
        <taxon>Timematidae</taxon>
        <taxon>Timema</taxon>
    </lineage>
</organism>
<feature type="region of interest" description="Disordered" evidence="1">
    <location>
        <begin position="1"/>
        <end position="20"/>
    </location>
</feature>
<name>A0A7R9JEC7_TIMCA</name>
<dbReference type="Pfam" id="PF00650">
    <property type="entry name" value="CRAL_TRIO"/>
    <property type="match status" value="1"/>
</dbReference>
<sequence length="268" mass="30319">MLSTVELVSTPAGGNNMSSAKDRIRVETEPLNPETALVAERELRETPERIKEATVALRELLRANKNLHYRDDDEFLIRFLRPTKFYPESALALMIRAAEFKVKNASVVKDLMPKDEYKTLVENNVVNVIVDRDQLGRRILQVNVGDKRCFVSLQLSLLAPYKRETPSEIPHQTVLPFPLPEVWDPSKVTANQIFRALYLIHVAACLEPETQVRGVIVIMDFNGLSLRHVKAFTPSFSMLLLSFIQQSRAALLISPTPTHGARFAMKIS</sequence>